<proteinExistence type="predicted"/>
<gene>
    <name evidence="1" type="ORF">BpHYR1_017013</name>
</gene>
<comment type="caution">
    <text evidence="1">The sequence shown here is derived from an EMBL/GenBank/DDBJ whole genome shotgun (WGS) entry which is preliminary data.</text>
</comment>
<organism evidence="1 2">
    <name type="scientific">Brachionus plicatilis</name>
    <name type="common">Marine rotifer</name>
    <name type="synonym">Brachionus muelleri</name>
    <dbReference type="NCBI Taxonomy" id="10195"/>
    <lineage>
        <taxon>Eukaryota</taxon>
        <taxon>Metazoa</taxon>
        <taxon>Spiralia</taxon>
        <taxon>Gnathifera</taxon>
        <taxon>Rotifera</taxon>
        <taxon>Eurotatoria</taxon>
        <taxon>Monogononta</taxon>
        <taxon>Pseudotrocha</taxon>
        <taxon>Ploima</taxon>
        <taxon>Brachionidae</taxon>
        <taxon>Brachionus</taxon>
    </lineage>
</organism>
<dbReference type="EMBL" id="REGN01008276">
    <property type="protein sequence ID" value="RNA03986.1"/>
    <property type="molecule type" value="Genomic_DNA"/>
</dbReference>
<sequence length="92" mass="10323">MSKNFLNQHVLEPTFKSNILRLIVTDDPSRILSITNGPPIGSTDKDCLQATLSWNFSLRSQLRNPLVTTPNRSDVQFCLRSGYTNLCAPSKE</sequence>
<evidence type="ECO:0000313" key="2">
    <source>
        <dbReference type="Proteomes" id="UP000276133"/>
    </source>
</evidence>
<keyword evidence="2" id="KW-1185">Reference proteome</keyword>
<name>A0A3M7PXV2_BRAPC</name>
<dbReference type="Proteomes" id="UP000276133">
    <property type="component" value="Unassembled WGS sequence"/>
</dbReference>
<protein>
    <submittedName>
        <fullName evidence="1">Uncharacterized protein</fullName>
    </submittedName>
</protein>
<reference evidence="1 2" key="1">
    <citation type="journal article" date="2018" name="Sci. Rep.">
        <title>Genomic signatures of local adaptation to the degree of environmental predictability in rotifers.</title>
        <authorList>
            <person name="Franch-Gras L."/>
            <person name="Hahn C."/>
            <person name="Garcia-Roger E.M."/>
            <person name="Carmona M.J."/>
            <person name="Serra M."/>
            <person name="Gomez A."/>
        </authorList>
    </citation>
    <scope>NUCLEOTIDE SEQUENCE [LARGE SCALE GENOMIC DNA]</scope>
    <source>
        <strain evidence="1">HYR1</strain>
    </source>
</reference>
<accession>A0A3M7PXV2</accession>
<evidence type="ECO:0000313" key="1">
    <source>
        <dbReference type="EMBL" id="RNA03986.1"/>
    </source>
</evidence>
<dbReference type="AlphaFoldDB" id="A0A3M7PXV2"/>